<dbReference type="EC" id="2.7.1.170" evidence="2"/>
<dbReference type="Pfam" id="PF03702">
    <property type="entry name" value="AnmK"/>
    <property type="match status" value="1"/>
</dbReference>
<dbReference type="GO" id="GO:0016301">
    <property type="term" value="F:kinase activity"/>
    <property type="evidence" value="ECO:0007669"/>
    <property type="project" value="UniProtKB-KW"/>
</dbReference>
<evidence type="ECO:0000256" key="1">
    <source>
        <dbReference type="SAM" id="Coils"/>
    </source>
</evidence>
<feature type="coiled-coil region" evidence="1">
    <location>
        <begin position="50"/>
        <end position="77"/>
    </location>
</feature>
<dbReference type="PANTHER" id="PTHR30605:SF0">
    <property type="entry name" value="ANHYDRO-N-ACETYLMURAMIC ACID KINASE"/>
    <property type="match status" value="1"/>
</dbReference>
<organism evidence="2 3">
    <name type="scientific">Autumnicola patrickiae</name>
    <dbReference type="NCBI Taxonomy" id="3075591"/>
    <lineage>
        <taxon>Bacteria</taxon>
        <taxon>Pseudomonadati</taxon>
        <taxon>Bacteroidota</taxon>
        <taxon>Flavobacteriia</taxon>
        <taxon>Flavobacteriales</taxon>
        <taxon>Flavobacteriaceae</taxon>
        <taxon>Autumnicola</taxon>
    </lineage>
</organism>
<keyword evidence="2" id="KW-0418">Kinase</keyword>
<dbReference type="InterPro" id="IPR005338">
    <property type="entry name" value="Anhydro_N_Ac-Mur_kinase"/>
</dbReference>
<protein>
    <submittedName>
        <fullName evidence="2">Anhydro-N-acetylmuramic acid kinase</fullName>
        <ecNumber evidence="2">2.7.1.170</ecNumber>
    </submittedName>
</protein>
<gene>
    <name evidence="2" type="ORF">RM549_16915</name>
</gene>
<dbReference type="EMBL" id="JAVRHM010000026">
    <property type="protein sequence ID" value="MDT0691479.1"/>
    <property type="molecule type" value="Genomic_DNA"/>
</dbReference>
<keyword evidence="3" id="KW-1185">Reference proteome</keyword>
<dbReference type="SUPFAM" id="SSF53067">
    <property type="entry name" value="Actin-like ATPase domain"/>
    <property type="match status" value="1"/>
</dbReference>
<name>A0ABU3E673_9FLAO</name>
<keyword evidence="2" id="KW-0808">Transferase</keyword>
<comment type="caution">
    <text evidence="2">The sequence shown here is derived from an EMBL/GenBank/DDBJ whole genome shotgun (WGS) entry which is preliminary data.</text>
</comment>
<dbReference type="PANTHER" id="PTHR30605">
    <property type="entry name" value="ANHYDRO-N-ACETYLMURAMIC ACID KINASE"/>
    <property type="match status" value="1"/>
</dbReference>
<evidence type="ECO:0000313" key="3">
    <source>
        <dbReference type="Proteomes" id="UP001261624"/>
    </source>
</evidence>
<reference evidence="2 3" key="1">
    <citation type="submission" date="2023-09" db="EMBL/GenBank/DDBJ databases">
        <authorList>
            <person name="Rey-Velasco X."/>
        </authorList>
    </citation>
    <scope>NUCLEOTIDE SEQUENCE [LARGE SCALE GENOMIC DNA]</scope>
    <source>
        <strain evidence="2 3">F188</strain>
    </source>
</reference>
<dbReference type="NCBIfam" id="NF007144">
    <property type="entry name" value="PRK09585.2-3"/>
    <property type="match status" value="1"/>
</dbReference>
<sequence>MKKSDYKLLGVMSGTSLDGIDVAVVEFSFHEKINYKILKAETIQYTPYWKKKLSEAINFSEADLQELNLEYTSYLAEVLNNFIEKNKVEGLDAICSHGHTIKHEPQKRYTLQIGNYRQLAELTGHTVVCDFRVQDVELGGQGAPLVPIGDRLLFPEFDFCLNLGGFANISTEVNNQRIAYDICAVNTVLNFYAQKLDMEYDEGGKIAASGEFKEELFNELNRLSFYSEKPPKSLGMEWVNSEVFPLLKQYEDHIPSLIHTYSKHVAFQISEVVKYSEGVKVLVTGGGAFNDFLIDELKKISNAEFVLPSEALINFKEALIFAFLGALRLRGENNVLKSVTGAEKDHSSGRIYNP</sequence>
<accession>A0ABU3E673</accession>
<dbReference type="Proteomes" id="UP001261624">
    <property type="component" value="Unassembled WGS sequence"/>
</dbReference>
<dbReference type="RefSeq" id="WP_311686959.1">
    <property type="nucleotide sequence ID" value="NZ_JAVRHM010000026.1"/>
</dbReference>
<dbReference type="Gene3D" id="3.30.420.40">
    <property type="match status" value="2"/>
</dbReference>
<keyword evidence="1" id="KW-0175">Coiled coil</keyword>
<evidence type="ECO:0000313" key="2">
    <source>
        <dbReference type="EMBL" id="MDT0691479.1"/>
    </source>
</evidence>
<proteinExistence type="predicted"/>
<dbReference type="InterPro" id="IPR043129">
    <property type="entry name" value="ATPase_NBD"/>
</dbReference>